<dbReference type="InterPro" id="IPR000742">
    <property type="entry name" value="EGF"/>
</dbReference>
<feature type="non-terminal residue" evidence="10">
    <location>
        <position position="286"/>
    </location>
</feature>
<feature type="domain" description="EGF-like" evidence="9">
    <location>
        <begin position="42"/>
        <end position="81"/>
    </location>
</feature>
<protein>
    <recommendedName>
        <fullName evidence="9">EGF-like domain-containing protein</fullName>
    </recommendedName>
</protein>
<feature type="domain" description="EGF-like" evidence="9">
    <location>
        <begin position="126"/>
        <end position="166"/>
    </location>
</feature>
<accession>A0A8S3Z4C1</accession>
<gene>
    <name evidence="10" type="ORF">CUNI_LOCUS7730</name>
</gene>
<dbReference type="FunFam" id="2.10.25.10:FF:000038">
    <property type="entry name" value="Fibrillin 2"/>
    <property type="match status" value="1"/>
</dbReference>
<keyword evidence="2" id="KW-0964">Secreted</keyword>
<dbReference type="PANTHER" id="PTHR24040">
    <property type="entry name" value="LAMININ G-LIKE DOMAIN-CONTAINING PROTEIN"/>
    <property type="match status" value="1"/>
</dbReference>
<feature type="non-terminal residue" evidence="10">
    <location>
        <position position="1"/>
    </location>
</feature>
<dbReference type="OrthoDB" id="41109at2759"/>
<feature type="disulfide bond" evidence="8">
    <location>
        <begin position="30"/>
        <end position="39"/>
    </location>
</feature>
<comment type="subcellular location">
    <subcellularLocation>
        <location evidence="1">Secreted</location>
    </subcellularLocation>
</comment>
<dbReference type="InterPro" id="IPR018097">
    <property type="entry name" value="EGF_Ca-bd_CS"/>
</dbReference>
<evidence type="ECO:0000313" key="11">
    <source>
        <dbReference type="Proteomes" id="UP000678393"/>
    </source>
</evidence>
<dbReference type="SMART" id="SM00181">
    <property type="entry name" value="EGF"/>
    <property type="match status" value="6"/>
</dbReference>
<dbReference type="AlphaFoldDB" id="A0A8S3Z4C1"/>
<dbReference type="Pfam" id="PF14670">
    <property type="entry name" value="FXa_inhibition"/>
    <property type="match status" value="1"/>
</dbReference>
<dbReference type="GO" id="GO:0005576">
    <property type="term" value="C:extracellular region"/>
    <property type="evidence" value="ECO:0007669"/>
    <property type="project" value="UniProtKB-SubCell"/>
</dbReference>
<dbReference type="InterPro" id="IPR000152">
    <property type="entry name" value="EGF-type_Asp/Asn_hydroxyl_site"/>
</dbReference>
<proteinExistence type="predicted"/>
<keyword evidence="5" id="KW-0677">Repeat</keyword>
<dbReference type="FunFam" id="2.10.25.10:FF:000119">
    <property type="entry name" value="vitamin K-dependent protein S"/>
    <property type="match status" value="1"/>
</dbReference>
<dbReference type="SMART" id="SM00179">
    <property type="entry name" value="EGF_CA"/>
    <property type="match status" value="4"/>
</dbReference>
<evidence type="ECO:0000256" key="1">
    <source>
        <dbReference type="ARBA" id="ARBA00004613"/>
    </source>
</evidence>
<evidence type="ECO:0000256" key="4">
    <source>
        <dbReference type="ARBA" id="ARBA00022729"/>
    </source>
</evidence>
<evidence type="ECO:0000259" key="9">
    <source>
        <dbReference type="PROSITE" id="PS50026"/>
    </source>
</evidence>
<dbReference type="EMBL" id="CAJHNH020001236">
    <property type="protein sequence ID" value="CAG5122172.1"/>
    <property type="molecule type" value="Genomic_DNA"/>
</dbReference>
<organism evidence="10 11">
    <name type="scientific">Candidula unifasciata</name>
    <dbReference type="NCBI Taxonomy" id="100452"/>
    <lineage>
        <taxon>Eukaryota</taxon>
        <taxon>Metazoa</taxon>
        <taxon>Spiralia</taxon>
        <taxon>Lophotrochozoa</taxon>
        <taxon>Mollusca</taxon>
        <taxon>Gastropoda</taxon>
        <taxon>Heterobranchia</taxon>
        <taxon>Euthyneura</taxon>
        <taxon>Panpulmonata</taxon>
        <taxon>Eupulmonata</taxon>
        <taxon>Stylommatophora</taxon>
        <taxon>Helicina</taxon>
        <taxon>Helicoidea</taxon>
        <taxon>Geomitridae</taxon>
        <taxon>Candidula</taxon>
    </lineage>
</organism>
<name>A0A8S3Z4C1_9EUPU</name>
<dbReference type="Gene3D" id="2.10.25.10">
    <property type="entry name" value="Laminin"/>
    <property type="match status" value="4"/>
</dbReference>
<dbReference type="InterPro" id="IPR049883">
    <property type="entry name" value="NOTCH1_EGF-like"/>
</dbReference>
<reference evidence="10" key="1">
    <citation type="submission" date="2021-04" db="EMBL/GenBank/DDBJ databases">
        <authorList>
            <consortium name="Molecular Ecology Group"/>
        </authorList>
    </citation>
    <scope>NUCLEOTIDE SEQUENCE</scope>
</reference>
<evidence type="ECO:0000256" key="7">
    <source>
        <dbReference type="ARBA" id="ARBA00023180"/>
    </source>
</evidence>
<dbReference type="PROSITE" id="PS01187">
    <property type="entry name" value="EGF_CA"/>
    <property type="match status" value="2"/>
</dbReference>
<evidence type="ECO:0000256" key="6">
    <source>
        <dbReference type="ARBA" id="ARBA00023157"/>
    </source>
</evidence>
<evidence type="ECO:0000256" key="2">
    <source>
        <dbReference type="ARBA" id="ARBA00022525"/>
    </source>
</evidence>
<keyword evidence="6 8" id="KW-1015">Disulfide bond</keyword>
<dbReference type="InterPro" id="IPR001881">
    <property type="entry name" value="EGF-like_Ca-bd_dom"/>
</dbReference>
<comment type="caution">
    <text evidence="8">Lacks conserved residue(s) required for the propagation of feature annotation.</text>
</comment>
<dbReference type="Proteomes" id="UP000678393">
    <property type="component" value="Unassembled WGS sequence"/>
</dbReference>
<dbReference type="GO" id="GO:0005509">
    <property type="term" value="F:calcium ion binding"/>
    <property type="evidence" value="ECO:0007669"/>
    <property type="project" value="InterPro"/>
</dbReference>
<evidence type="ECO:0000256" key="8">
    <source>
        <dbReference type="PROSITE-ProRule" id="PRU00076"/>
    </source>
</evidence>
<dbReference type="SUPFAM" id="SSF57184">
    <property type="entry name" value="Growth factor receptor domain"/>
    <property type="match status" value="2"/>
</dbReference>
<dbReference type="Gene3D" id="2.170.300.10">
    <property type="entry name" value="Tie2 ligand-binding domain superfamily"/>
    <property type="match status" value="1"/>
</dbReference>
<evidence type="ECO:0000313" key="10">
    <source>
        <dbReference type="EMBL" id="CAG5122172.1"/>
    </source>
</evidence>
<evidence type="ECO:0000256" key="3">
    <source>
        <dbReference type="ARBA" id="ARBA00022536"/>
    </source>
</evidence>
<sequence length="286" mass="30892">CESPNFGDNCSSTCECRGRGTCDNVRGCVCDESWSGNNCEQDVNECADPDRCADGLVCVNEPGSFSCVCPDGYLMVSGVCTDIDECADYKNRCDLNVEDCYNNIGNHSCQCKEGYTRNLATGLCEDIDECANYIDDCEHLCENGPGSYRCLCHQGYTLAADRYSCEQYKSVCNLSCSLGCSLDDTGTPFCVCPRGYTGTGTNDCQDINECLSEEDNLCDDQERCTNIEGGYTCSCQPGYRLENDGRKCAACLGGTWGMQCNSSCACGKGAIHCDPVFGCVCKPGYT</sequence>
<dbReference type="InterPro" id="IPR051145">
    <property type="entry name" value="GAS-SHBG-PROS"/>
</dbReference>
<feature type="domain" description="EGF-like" evidence="9">
    <location>
        <begin position="6"/>
        <end position="40"/>
    </location>
</feature>
<keyword evidence="3 8" id="KW-0245">EGF-like domain</keyword>
<dbReference type="PANTHER" id="PTHR24040:SF13">
    <property type="entry name" value="FIBROPELLIN-1"/>
    <property type="match status" value="1"/>
</dbReference>
<dbReference type="InterPro" id="IPR009030">
    <property type="entry name" value="Growth_fac_rcpt_cys_sf"/>
</dbReference>
<feature type="domain" description="EGF-like" evidence="9">
    <location>
        <begin position="206"/>
        <end position="249"/>
    </location>
</feature>
<dbReference type="PROSITE" id="PS50026">
    <property type="entry name" value="EGF_3"/>
    <property type="match status" value="4"/>
</dbReference>
<comment type="caution">
    <text evidence="10">The sequence shown here is derived from an EMBL/GenBank/DDBJ whole genome shotgun (WGS) entry which is preliminary data.</text>
</comment>
<dbReference type="PROSITE" id="PS00022">
    <property type="entry name" value="EGF_1"/>
    <property type="match status" value="1"/>
</dbReference>
<keyword evidence="4" id="KW-0732">Signal</keyword>
<dbReference type="Pfam" id="PF07645">
    <property type="entry name" value="EGF_CA"/>
    <property type="match status" value="3"/>
</dbReference>
<dbReference type="PROSITE" id="PS00010">
    <property type="entry name" value="ASX_HYDROXYL"/>
    <property type="match status" value="3"/>
</dbReference>
<evidence type="ECO:0000256" key="5">
    <source>
        <dbReference type="ARBA" id="ARBA00022737"/>
    </source>
</evidence>
<keyword evidence="7" id="KW-0325">Glycoprotein</keyword>
<dbReference type="CDD" id="cd00054">
    <property type="entry name" value="EGF_CA"/>
    <property type="match status" value="2"/>
</dbReference>
<keyword evidence="11" id="KW-1185">Reference proteome</keyword>
<dbReference type="PROSITE" id="PS01186">
    <property type="entry name" value="EGF_2"/>
    <property type="match status" value="3"/>
</dbReference>